<protein>
    <submittedName>
        <fullName evidence="2">Uncharacterized protein</fullName>
    </submittedName>
</protein>
<sequence>MKRSAGLLVAALALLAGPAVAQPEPADPAQIARCNAVSAREAVRDLRLSVVRALPYARDILAYHGVRATVSGASRQVRVELHLRDVRDLALPNGAPPVTYLPEIDGAAILQDRRSRIPALWRVDAATVVAADRAYDIRDDGPDGAPRLEPADPDPVLADYDVVGLHADAHSGFAALVLEARGRAARQPHRIYAIAGTHVFERTDLRGWASGLTMGRAQVLSNGALRMVREAVDYATRGEVFVTGQSQGGLSAQGVGHLVQSLLDARGAPHSLVHVVSWGASGAQETLVRAISRAREGGGRGFSPAMERHWAATDPGHAAAAQVWSTIAAHWARIPPGQEAAHLAAVATRMRSVGYFFEIDLFARGGTFLGQPFAFPTALVLPDECDMTVAELIIGAQAGPFGVRLESHFLKGYRRAVGRGAIALARPARPLRWEWFSDLMPTLEEAGAAWLDIVHLSNQATTPRHWQSCTASAEWFTPANRICRAAWWPGCGPRPPEEEHWCLVRHPAPR</sequence>
<dbReference type="RefSeq" id="WP_244457326.1">
    <property type="nucleotide sequence ID" value="NZ_AP025637.1"/>
</dbReference>
<dbReference type="Proteomes" id="UP000831327">
    <property type="component" value="Chromosome"/>
</dbReference>
<dbReference type="EMBL" id="AP025637">
    <property type="protein sequence ID" value="BDG75238.1"/>
    <property type="molecule type" value="Genomic_DNA"/>
</dbReference>
<evidence type="ECO:0000313" key="2">
    <source>
        <dbReference type="EMBL" id="BDG75238.1"/>
    </source>
</evidence>
<feature type="chain" id="PRO_5047279510" evidence="1">
    <location>
        <begin position="22"/>
        <end position="510"/>
    </location>
</feature>
<proteinExistence type="predicted"/>
<gene>
    <name evidence="2" type="ORF">Rmf_51670</name>
</gene>
<evidence type="ECO:0000313" key="3">
    <source>
        <dbReference type="Proteomes" id="UP000831327"/>
    </source>
</evidence>
<organism evidence="2 3">
    <name type="scientific">Roseomonas fluvialis</name>
    <dbReference type="NCBI Taxonomy" id="1750527"/>
    <lineage>
        <taxon>Bacteria</taxon>
        <taxon>Pseudomonadati</taxon>
        <taxon>Pseudomonadota</taxon>
        <taxon>Alphaproteobacteria</taxon>
        <taxon>Acetobacterales</taxon>
        <taxon>Roseomonadaceae</taxon>
        <taxon>Roseomonas</taxon>
    </lineage>
</organism>
<evidence type="ECO:0000256" key="1">
    <source>
        <dbReference type="SAM" id="SignalP"/>
    </source>
</evidence>
<name>A0ABN6P8K3_9PROT</name>
<keyword evidence="1" id="KW-0732">Signal</keyword>
<keyword evidence="3" id="KW-1185">Reference proteome</keyword>
<reference evidence="2 3" key="1">
    <citation type="journal article" date="2016" name="Microbes Environ.">
        <title>Phylogenetically diverse aerobic anoxygenic phototrophic bacteria isolated from epilithic biofilms in Tama river, Japan.</title>
        <authorList>
            <person name="Hirose S."/>
            <person name="Matsuura K."/>
            <person name="Haruta S."/>
        </authorList>
    </citation>
    <scope>NUCLEOTIDE SEQUENCE [LARGE SCALE GENOMIC DNA]</scope>
    <source>
        <strain evidence="2 3">S08</strain>
    </source>
</reference>
<accession>A0ABN6P8K3</accession>
<feature type="signal peptide" evidence="1">
    <location>
        <begin position="1"/>
        <end position="21"/>
    </location>
</feature>